<accession>A0ABM3BZK2</accession>
<gene>
    <name evidence="3" type="primary">LOC121231812</name>
</gene>
<reference evidence="3" key="2">
    <citation type="submission" date="2025-08" db="UniProtKB">
        <authorList>
            <consortium name="RefSeq"/>
        </authorList>
    </citation>
    <scope>IDENTIFICATION</scope>
</reference>
<protein>
    <recommendedName>
        <fullName evidence="1">GAG-pre-integrase domain-containing protein</fullName>
    </recommendedName>
</protein>
<name>A0ABM3BZK2_GOSHI</name>
<dbReference type="Pfam" id="PF13976">
    <property type="entry name" value="gag_pre-integrs"/>
    <property type="match status" value="1"/>
</dbReference>
<sequence>MRAPHVPFYNSARVFNPFSVTANNGTGGQNGSTRGLHVMAPMHTHNGPHDVGHDIGPFDFGCYGASRPQNGGCEFGSYNRPNSVNPSAGQHNAPNSNLVRPSANLVWPDAPDSIQRRCGPWQTKPRARIHDVDASLYVGLPRILDFNASDFLNTSGSNVNTNPYGSDFSNEDSYVPLPVRTTSWCLDSGASHHVYRDNTTLCDSTPYSDILTLEPLLRGHTRDGLYYFSKASFDSSSSDPSALTTSLPSPCDGDDMFTLWHRRLGHLSASIVKNVIDKFNIVSNKLYLDNICTVCQRGKSHKLLFSCSTTDYTIFF</sequence>
<evidence type="ECO:0000259" key="1">
    <source>
        <dbReference type="Pfam" id="PF13976"/>
    </source>
</evidence>
<organism evidence="2 3">
    <name type="scientific">Gossypium hirsutum</name>
    <name type="common">Upland cotton</name>
    <name type="synonym">Gossypium mexicanum</name>
    <dbReference type="NCBI Taxonomy" id="3635"/>
    <lineage>
        <taxon>Eukaryota</taxon>
        <taxon>Viridiplantae</taxon>
        <taxon>Streptophyta</taxon>
        <taxon>Embryophyta</taxon>
        <taxon>Tracheophyta</taxon>
        <taxon>Spermatophyta</taxon>
        <taxon>Magnoliopsida</taxon>
        <taxon>eudicotyledons</taxon>
        <taxon>Gunneridae</taxon>
        <taxon>Pentapetalae</taxon>
        <taxon>rosids</taxon>
        <taxon>malvids</taxon>
        <taxon>Malvales</taxon>
        <taxon>Malvaceae</taxon>
        <taxon>Malvoideae</taxon>
        <taxon>Gossypium</taxon>
    </lineage>
</organism>
<evidence type="ECO:0000313" key="3">
    <source>
        <dbReference type="RefSeq" id="XP_040972504.1"/>
    </source>
</evidence>
<dbReference type="InterPro" id="IPR025724">
    <property type="entry name" value="GAG-pre-integrase_dom"/>
</dbReference>
<dbReference type="Proteomes" id="UP000818029">
    <property type="component" value="Chromosome A07"/>
</dbReference>
<dbReference type="GeneID" id="121231812"/>
<proteinExistence type="predicted"/>
<evidence type="ECO:0000313" key="2">
    <source>
        <dbReference type="Proteomes" id="UP000818029"/>
    </source>
</evidence>
<dbReference type="RefSeq" id="XP_040972504.1">
    <property type="nucleotide sequence ID" value="XM_041116570.1"/>
</dbReference>
<keyword evidence="2" id="KW-1185">Reference proteome</keyword>
<reference evidence="2" key="1">
    <citation type="journal article" date="2020" name="Nat. Genet.">
        <title>Genomic diversifications of five Gossypium allopolyploid species and their impact on cotton improvement.</title>
        <authorList>
            <person name="Chen Z.J."/>
            <person name="Sreedasyam A."/>
            <person name="Ando A."/>
            <person name="Song Q."/>
            <person name="De Santiago L.M."/>
            <person name="Hulse-Kemp A.M."/>
            <person name="Ding M."/>
            <person name="Ye W."/>
            <person name="Kirkbride R.C."/>
            <person name="Jenkins J."/>
            <person name="Plott C."/>
            <person name="Lovell J."/>
            <person name="Lin Y.M."/>
            <person name="Vaughn R."/>
            <person name="Liu B."/>
            <person name="Simpson S."/>
            <person name="Scheffler B.E."/>
            <person name="Wen L."/>
            <person name="Saski C.A."/>
            <person name="Grover C.E."/>
            <person name="Hu G."/>
            <person name="Conover J.L."/>
            <person name="Carlson J.W."/>
            <person name="Shu S."/>
            <person name="Boston L.B."/>
            <person name="Williams M."/>
            <person name="Peterson D.G."/>
            <person name="McGee K."/>
            <person name="Jones D.C."/>
            <person name="Wendel J.F."/>
            <person name="Stelly D.M."/>
            <person name="Grimwood J."/>
            <person name="Schmutz J."/>
        </authorList>
    </citation>
    <scope>NUCLEOTIDE SEQUENCE [LARGE SCALE GENOMIC DNA]</scope>
    <source>
        <strain evidence="2">cv. TM-1</strain>
    </source>
</reference>
<feature type="domain" description="GAG-pre-integrase" evidence="1">
    <location>
        <begin position="224"/>
        <end position="300"/>
    </location>
</feature>